<feature type="transmembrane region" description="Helical" evidence="1">
    <location>
        <begin position="756"/>
        <end position="775"/>
    </location>
</feature>
<protein>
    <submittedName>
        <fullName evidence="2">Uncharacterized protein</fullName>
    </submittedName>
</protein>
<accession>A0A8D5U8R7</accession>
<dbReference type="RefSeq" id="WP_221287485.1">
    <property type="nucleotide sequence ID" value="NZ_AP024597.1"/>
</dbReference>
<evidence type="ECO:0000313" key="3">
    <source>
        <dbReference type="Proteomes" id="UP000825123"/>
    </source>
</evidence>
<sequence>METMKKRAYVEALSVVLLAALSTFSILWKTILSPGLIYVRDSYPQLISTPPQLVSDGVINLLFIMDNPDLPVYLSSYFLSSEIVDKLSYAYPVFLGFISIYFSVKYFVRKLTGKVNITTYVVSTVTAFMFVASPSFMYFTYWLDYSTFVALYPSLLATLDYASTKPGYKSAILLALVASLTTTDPRGFAYTALTALAFALYKVRDYKFVKTFLLAIPIYFGLNIRTFVSLFLQGSVYNGLGTSIEVQQLWLNYYTYPFLYNLRGVGVFRPLVTFYFNQYIYLFSLLLPAFVVLGVAYYFGKLRKSSIPFILLVYMGVVVVESSTITLFGKTFTMNLVYFINNALINTPAFPYMWIFLPTYVEEVIPGALFLLAGTVMGVFIDDVFTHHKKSQLLAVLFLVFIVTAQLTSSFTSFNGGDYSGNYVPYPVAPPLYKVASYLEGHAQGKVALYVQPIVYDGKIYPEEPFAGLPGATLLPFYNTTNVSTVLSFYGVQFVVTNEPDLVKFFGHVGGFKEVYCTNGIYVFKNTQFSEEFTSHGVYILASYPENLSLVPPHTAVVPPYVHVPPKFLAGVINGGKQYLLWDIYNNYSVEVPVQRLGGFSCTITITPYSQSIVNTFPGAPLIQVSPPASETVEVPWGKGYYCVILSYVQYPQGGVISVSNGTYTKAFSTVGPLRVVDLGVKVYLNGKLTVSSSGSGDDYLLGIEAIPYELAQQDIHLSPPHDVEAVYFPVANVTVPSISYNIVAGKVVKPKNPDLLPLILLNFAVFLTVLFEYFKREK</sequence>
<keyword evidence="3" id="KW-1185">Reference proteome</keyword>
<keyword evidence="1" id="KW-1133">Transmembrane helix</keyword>
<feature type="transmembrane region" description="Helical" evidence="1">
    <location>
        <begin position="89"/>
        <end position="108"/>
    </location>
</feature>
<organism evidence="2 3">
    <name type="scientific">Stygiolobus caldivivus</name>
    <dbReference type="NCBI Taxonomy" id="2824673"/>
    <lineage>
        <taxon>Archaea</taxon>
        <taxon>Thermoproteota</taxon>
        <taxon>Thermoprotei</taxon>
        <taxon>Sulfolobales</taxon>
        <taxon>Sulfolobaceae</taxon>
        <taxon>Stygiolobus</taxon>
    </lineage>
</organism>
<gene>
    <name evidence="2" type="ORF">KN1_21330</name>
</gene>
<evidence type="ECO:0000256" key="1">
    <source>
        <dbReference type="SAM" id="Phobius"/>
    </source>
</evidence>
<reference evidence="2 3" key="1">
    <citation type="submission" date="2021-04" db="EMBL/GenBank/DDBJ databases">
        <title>Complete genome sequence of Stygiolobus sp. KN-1.</title>
        <authorList>
            <person name="Nakamura K."/>
            <person name="Sakai H."/>
            <person name="Kurosawa N."/>
        </authorList>
    </citation>
    <scope>NUCLEOTIDE SEQUENCE [LARGE SCALE GENOMIC DNA]</scope>
    <source>
        <strain evidence="2 3">KN-1</strain>
    </source>
</reference>
<dbReference type="AlphaFoldDB" id="A0A8D5U8R7"/>
<dbReference type="KEGG" id="csty:KN1_21330"/>
<feature type="transmembrane region" description="Helical" evidence="1">
    <location>
        <begin position="120"/>
        <end position="143"/>
    </location>
</feature>
<feature type="transmembrane region" description="Helical" evidence="1">
    <location>
        <begin position="187"/>
        <end position="203"/>
    </location>
</feature>
<keyword evidence="1" id="KW-0812">Transmembrane</keyword>
<feature type="transmembrane region" description="Helical" evidence="1">
    <location>
        <begin position="306"/>
        <end position="329"/>
    </location>
</feature>
<dbReference type="EMBL" id="AP024597">
    <property type="protein sequence ID" value="BCU70836.1"/>
    <property type="molecule type" value="Genomic_DNA"/>
</dbReference>
<feature type="transmembrane region" description="Helical" evidence="1">
    <location>
        <begin position="12"/>
        <end position="31"/>
    </location>
</feature>
<proteinExistence type="predicted"/>
<dbReference type="GeneID" id="66163867"/>
<name>A0A8D5U8R7_9CREN</name>
<evidence type="ECO:0000313" key="2">
    <source>
        <dbReference type="EMBL" id="BCU70836.1"/>
    </source>
</evidence>
<feature type="transmembrane region" description="Helical" evidence="1">
    <location>
        <begin position="279"/>
        <end position="300"/>
    </location>
</feature>
<feature type="transmembrane region" description="Helical" evidence="1">
    <location>
        <begin position="212"/>
        <end position="233"/>
    </location>
</feature>
<feature type="transmembrane region" description="Helical" evidence="1">
    <location>
        <begin position="393"/>
        <end position="414"/>
    </location>
</feature>
<feature type="transmembrane region" description="Helical" evidence="1">
    <location>
        <begin position="363"/>
        <end position="381"/>
    </location>
</feature>
<dbReference type="Proteomes" id="UP000825123">
    <property type="component" value="Chromosome"/>
</dbReference>
<keyword evidence="1" id="KW-0472">Membrane</keyword>